<dbReference type="HOGENOM" id="CLU_170639_0_0_1"/>
<keyword evidence="1" id="KW-0732">Signal</keyword>
<dbReference type="AlphaFoldDB" id="A0A0E0AQN3"/>
<name>A0A0E0AQN3_9ORYZ</name>
<feature type="chain" id="PRO_5002354171" description="Knottin scorpion toxin-like domain-containing protein" evidence="1">
    <location>
        <begin position="26"/>
        <end position="91"/>
    </location>
</feature>
<feature type="signal peptide" evidence="1">
    <location>
        <begin position="1"/>
        <end position="25"/>
    </location>
</feature>
<accession>A0A0E0AQN3</accession>
<reference evidence="2" key="1">
    <citation type="submission" date="2015-04" db="UniProtKB">
        <authorList>
            <consortium name="EnsemblPlants"/>
        </authorList>
    </citation>
    <scope>IDENTIFICATION</scope>
</reference>
<evidence type="ECO:0000256" key="1">
    <source>
        <dbReference type="SAM" id="SignalP"/>
    </source>
</evidence>
<keyword evidence="3" id="KW-1185">Reference proteome</keyword>
<proteinExistence type="predicted"/>
<dbReference type="Gramene" id="OGLUM08G02530.1">
    <property type="protein sequence ID" value="OGLUM08G02530.1"/>
    <property type="gene ID" value="OGLUM08G02530"/>
</dbReference>
<organism evidence="2">
    <name type="scientific">Oryza glumipatula</name>
    <dbReference type="NCBI Taxonomy" id="40148"/>
    <lineage>
        <taxon>Eukaryota</taxon>
        <taxon>Viridiplantae</taxon>
        <taxon>Streptophyta</taxon>
        <taxon>Embryophyta</taxon>
        <taxon>Tracheophyta</taxon>
        <taxon>Spermatophyta</taxon>
        <taxon>Magnoliopsida</taxon>
        <taxon>Liliopsida</taxon>
        <taxon>Poales</taxon>
        <taxon>Poaceae</taxon>
        <taxon>BOP clade</taxon>
        <taxon>Oryzoideae</taxon>
        <taxon>Oryzeae</taxon>
        <taxon>Oryzinae</taxon>
        <taxon>Oryza</taxon>
    </lineage>
</organism>
<reference evidence="2" key="2">
    <citation type="submission" date="2018-05" db="EMBL/GenBank/DDBJ databases">
        <title>OgluRS3 (Oryza glumaepatula Reference Sequence Version 3).</title>
        <authorList>
            <person name="Zhang J."/>
            <person name="Kudrna D."/>
            <person name="Lee S."/>
            <person name="Talag J."/>
            <person name="Welchert J."/>
            <person name="Wing R.A."/>
        </authorList>
    </citation>
    <scope>NUCLEOTIDE SEQUENCE [LARGE SCALE GENOMIC DNA]</scope>
</reference>
<protein>
    <recommendedName>
        <fullName evidence="4">Knottin scorpion toxin-like domain-containing protein</fullName>
    </recommendedName>
</protein>
<evidence type="ECO:0008006" key="4">
    <source>
        <dbReference type="Google" id="ProtNLM"/>
    </source>
</evidence>
<evidence type="ECO:0000313" key="3">
    <source>
        <dbReference type="Proteomes" id="UP000026961"/>
    </source>
</evidence>
<dbReference type="EnsemblPlants" id="OGLUM08G02530.1">
    <property type="protein sequence ID" value="OGLUM08G02530.1"/>
    <property type="gene ID" value="OGLUM08G02530"/>
</dbReference>
<dbReference type="Proteomes" id="UP000026961">
    <property type="component" value="Chromosome 8"/>
</dbReference>
<sequence>MEATSLDLRFILVLVLLLNPTFAGARVDPHRAQVVHTTQEDCIIDIGWVVFCTKRFCKFSCWGEGLTKKGKVRDYWCSDFHGCNCLICRGS</sequence>
<evidence type="ECO:0000313" key="2">
    <source>
        <dbReference type="EnsemblPlants" id="OGLUM08G02530.1"/>
    </source>
</evidence>